<reference evidence="13" key="2">
    <citation type="journal article" date="2018" name="Environ. Sci. Technol.">
        <title>The Toxicogenome of Hyalella azteca: A Model for Sediment Ecotoxicology and Evolutionary Toxicology.</title>
        <authorList>
            <person name="Poynton H.C."/>
            <person name="Hasenbein S."/>
            <person name="Benoit J.B."/>
            <person name="Sepulveda M.S."/>
            <person name="Poelchau M.F."/>
            <person name="Hughes D.S.T."/>
            <person name="Murali S.C."/>
            <person name="Chen S."/>
            <person name="Glastad K.M."/>
            <person name="Goodisman M.A.D."/>
            <person name="Werren J.H."/>
            <person name="Vineis J.H."/>
            <person name="Bowen J.L."/>
            <person name="Friedrich M."/>
            <person name="Jones J."/>
            <person name="Robertson H.M."/>
            <person name="Feyereisen R."/>
            <person name="Mechler-Hickson A."/>
            <person name="Mathers N."/>
            <person name="Lee C.E."/>
            <person name="Colbourne J.K."/>
            <person name="Biales A."/>
            <person name="Johnston J.S."/>
            <person name="Wellborn G.A."/>
            <person name="Rosendale A.J."/>
            <person name="Cridge A.G."/>
            <person name="Munoz-Torres M.C."/>
            <person name="Bain P.A."/>
            <person name="Manny A.R."/>
            <person name="Major K.M."/>
            <person name="Lambert F.N."/>
            <person name="Vulpe C.D."/>
            <person name="Tuck P."/>
            <person name="Blalock B.J."/>
            <person name="Lin Y.Y."/>
            <person name="Smith M.E."/>
            <person name="Ochoa-Acuna H."/>
            <person name="Chen M.M."/>
            <person name="Childers C.P."/>
            <person name="Qu J."/>
            <person name="Dugan S."/>
            <person name="Lee S.L."/>
            <person name="Chao H."/>
            <person name="Dinh H."/>
            <person name="Han Y."/>
            <person name="Doddapaneni H."/>
            <person name="Worley K.C."/>
            <person name="Muzny D.M."/>
            <person name="Gibbs R.A."/>
            <person name="Richards S."/>
        </authorList>
    </citation>
    <scope>NUCLEOTIDE SEQUENCE</scope>
    <source>
        <strain evidence="13">HAZT.00-mixed</strain>
        <tissue evidence="13">Whole organism</tissue>
    </source>
</reference>
<dbReference type="Pfam" id="PF01120">
    <property type="entry name" value="Alpha_L_fucos"/>
    <property type="match status" value="1"/>
</dbReference>
<comment type="function">
    <text evidence="1">Alpha-L-fucosidase is responsible for hydrolyzing the alpha-1,6-linked fucose joined to the reducing-end N-acetylglucosamine of the carbohydrate moieties of glycoproteins.</text>
</comment>
<dbReference type="SUPFAM" id="SSF51445">
    <property type="entry name" value="(Trans)glycosidases"/>
    <property type="match status" value="1"/>
</dbReference>
<proteinExistence type="inferred from homology"/>
<keyword evidence="5" id="KW-0378">Hydrolase</keyword>
<evidence type="ECO:0000256" key="10">
    <source>
        <dbReference type="PIRSR" id="PIRSR001092-1"/>
    </source>
</evidence>
<accession>A0A6A0H7J7</accession>
<evidence type="ECO:0000256" key="6">
    <source>
        <dbReference type="ARBA" id="ARBA00023180"/>
    </source>
</evidence>
<evidence type="ECO:0000313" key="13">
    <source>
        <dbReference type="EMBL" id="KAA0201469.1"/>
    </source>
</evidence>
<evidence type="ECO:0000259" key="11">
    <source>
        <dbReference type="Pfam" id="PF01120"/>
    </source>
</evidence>
<comment type="similarity">
    <text evidence="2">Belongs to the glycosyl hydrolase 29 family.</text>
</comment>
<feature type="domain" description="Glycoside hydrolase family 29 N-terminal" evidence="11">
    <location>
        <begin position="8"/>
        <end position="299"/>
    </location>
</feature>
<keyword evidence="4" id="KW-0732">Signal</keyword>
<dbReference type="Gene3D" id="3.20.20.80">
    <property type="entry name" value="Glycosidases"/>
    <property type="match status" value="1"/>
</dbReference>
<evidence type="ECO:0000256" key="8">
    <source>
        <dbReference type="ARBA" id="ARBA00074133"/>
    </source>
</evidence>
<dbReference type="PANTHER" id="PTHR10030">
    <property type="entry name" value="ALPHA-L-FUCOSIDASE"/>
    <property type="match status" value="1"/>
</dbReference>
<feature type="domain" description="Alpha-L-fucosidase C-terminal" evidence="12">
    <location>
        <begin position="342"/>
        <end position="385"/>
    </location>
</feature>
<dbReference type="AlphaFoldDB" id="A0A6A0H7J7"/>
<dbReference type="GO" id="GO:0006004">
    <property type="term" value="P:fucose metabolic process"/>
    <property type="evidence" value="ECO:0007669"/>
    <property type="project" value="InterPro"/>
</dbReference>
<dbReference type="EC" id="3.2.1.51" evidence="3"/>
<organism evidence="13">
    <name type="scientific">Hyalella azteca</name>
    <name type="common">Amphipod</name>
    <dbReference type="NCBI Taxonomy" id="294128"/>
    <lineage>
        <taxon>Eukaryota</taxon>
        <taxon>Metazoa</taxon>
        <taxon>Ecdysozoa</taxon>
        <taxon>Arthropoda</taxon>
        <taxon>Crustacea</taxon>
        <taxon>Multicrustacea</taxon>
        <taxon>Malacostraca</taxon>
        <taxon>Eumalacostraca</taxon>
        <taxon>Peracarida</taxon>
        <taxon>Amphipoda</taxon>
        <taxon>Senticaudata</taxon>
        <taxon>Talitrida</taxon>
        <taxon>Talitroidea</taxon>
        <taxon>Hyalellidae</taxon>
        <taxon>Hyalella</taxon>
    </lineage>
</organism>
<dbReference type="GO" id="GO:0004560">
    <property type="term" value="F:alpha-L-fucosidase activity"/>
    <property type="evidence" value="ECO:0007669"/>
    <property type="project" value="UniProtKB-EC"/>
</dbReference>
<dbReference type="PRINTS" id="PR00741">
    <property type="entry name" value="GLHYDRLASE29"/>
</dbReference>
<name>A0A6A0H7J7_HYAAZ</name>
<dbReference type="SMART" id="SM00812">
    <property type="entry name" value="Alpha_L_fucos"/>
    <property type="match status" value="1"/>
</dbReference>
<keyword evidence="6" id="KW-0325">Glycoprotein</keyword>
<evidence type="ECO:0000256" key="4">
    <source>
        <dbReference type="ARBA" id="ARBA00022729"/>
    </source>
</evidence>
<dbReference type="PANTHER" id="PTHR10030:SF37">
    <property type="entry name" value="ALPHA-L-FUCOSIDASE-RELATED"/>
    <property type="match status" value="1"/>
</dbReference>
<evidence type="ECO:0000256" key="1">
    <source>
        <dbReference type="ARBA" id="ARBA00004071"/>
    </source>
</evidence>
<dbReference type="GO" id="GO:0016139">
    <property type="term" value="P:glycoside catabolic process"/>
    <property type="evidence" value="ECO:0007669"/>
    <property type="project" value="TreeGrafter"/>
</dbReference>
<dbReference type="GO" id="GO:0005764">
    <property type="term" value="C:lysosome"/>
    <property type="evidence" value="ECO:0007669"/>
    <property type="project" value="TreeGrafter"/>
</dbReference>
<dbReference type="EMBL" id="JQDR03005418">
    <property type="protein sequence ID" value="KAA0201469.1"/>
    <property type="molecule type" value="Genomic_DNA"/>
</dbReference>
<dbReference type="InterPro" id="IPR057739">
    <property type="entry name" value="Glyco_hydro_29_N"/>
</dbReference>
<dbReference type="InterPro" id="IPR016286">
    <property type="entry name" value="FUC_metazoa-typ"/>
</dbReference>
<dbReference type="InterPro" id="IPR013780">
    <property type="entry name" value="Glyco_hydro_b"/>
</dbReference>
<comment type="caution">
    <text evidence="13">The sequence shown here is derived from an EMBL/GenBank/DDBJ whole genome shotgun (WGS) entry which is preliminary data.</text>
</comment>
<evidence type="ECO:0000259" key="12">
    <source>
        <dbReference type="Pfam" id="PF16757"/>
    </source>
</evidence>
<dbReference type="Pfam" id="PF16757">
    <property type="entry name" value="Fucosidase_C"/>
    <property type="match status" value="1"/>
</dbReference>
<dbReference type="FunFam" id="3.20.20.80:FF:000027">
    <property type="entry name" value="Alpha-L-fucosidase"/>
    <property type="match status" value="1"/>
</dbReference>
<gene>
    <name evidence="13" type="ORF">HAZT_HAZT003667</name>
</gene>
<evidence type="ECO:0000256" key="2">
    <source>
        <dbReference type="ARBA" id="ARBA00007951"/>
    </source>
</evidence>
<dbReference type="InterPro" id="IPR000933">
    <property type="entry name" value="Glyco_hydro_29"/>
</dbReference>
<evidence type="ECO:0000256" key="3">
    <source>
        <dbReference type="ARBA" id="ARBA00012662"/>
    </source>
</evidence>
<reference evidence="13" key="3">
    <citation type="submission" date="2019-06" db="EMBL/GenBank/DDBJ databases">
        <authorList>
            <person name="Poynton C."/>
            <person name="Hasenbein S."/>
            <person name="Benoit J.B."/>
            <person name="Sepulveda M.S."/>
            <person name="Poelchau M.F."/>
            <person name="Murali S.C."/>
            <person name="Chen S."/>
            <person name="Glastad K.M."/>
            <person name="Werren J.H."/>
            <person name="Vineis J.H."/>
            <person name="Bowen J.L."/>
            <person name="Friedrich M."/>
            <person name="Jones J."/>
            <person name="Robertson H.M."/>
            <person name="Feyereisen R."/>
            <person name="Mechler-Hickson A."/>
            <person name="Mathers N."/>
            <person name="Lee C.E."/>
            <person name="Colbourne J.K."/>
            <person name="Biales A."/>
            <person name="Johnston J.S."/>
            <person name="Wellborn G.A."/>
            <person name="Rosendale A.J."/>
            <person name="Cridge A.G."/>
            <person name="Munoz-Torres M.C."/>
            <person name="Bain P.A."/>
            <person name="Manny A.R."/>
            <person name="Major K.M."/>
            <person name="Lambert F.N."/>
            <person name="Vulpe C.D."/>
            <person name="Tuck P."/>
            <person name="Blalock B.J."/>
            <person name="Lin Y.-Y."/>
            <person name="Smith M.E."/>
            <person name="Ochoa-Acuna H."/>
            <person name="Chen M.-J.M."/>
            <person name="Childers C.P."/>
            <person name="Qu J."/>
            <person name="Dugan S."/>
            <person name="Lee S.L."/>
            <person name="Chao H."/>
            <person name="Dinh H."/>
            <person name="Han Y."/>
            <person name="Doddapaneni H."/>
            <person name="Worley K.C."/>
            <person name="Muzny D.M."/>
            <person name="Gibbs R.A."/>
            <person name="Richards S."/>
        </authorList>
    </citation>
    <scope>NUCLEOTIDE SEQUENCE</scope>
    <source>
        <strain evidence="13">HAZT.00-mixed</strain>
        <tissue evidence="13">Whole organism</tissue>
    </source>
</reference>
<dbReference type="InterPro" id="IPR031919">
    <property type="entry name" value="Fucosidase_C"/>
</dbReference>
<dbReference type="Gene3D" id="2.60.40.1180">
    <property type="entry name" value="Golgi alpha-mannosidase II"/>
    <property type="match status" value="1"/>
</dbReference>
<evidence type="ECO:0000256" key="9">
    <source>
        <dbReference type="ARBA" id="ARBA00081661"/>
    </source>
</evidence>
<keyword evidence="7" id="KW-0326">Glycosidase</keyword>
<evidence type="ECO:0000256" key="5">
    <source>
        <dbReference type="ARBA" id="ARBA00022801"/>
    </source>
</evidence>
<protein>
    <recommendedName>
        <fullName evidence="8">Putative alpha-L-fucosidase</fullName>
        <ecNumber evidence="3">3.2.1.51</ecNumber>
    </recommendedName>
    <alternativeName>
        <fullName evidence="9">Alpha-L-fucoside fucohydrolase</fullName>
    </alternativeName>
</protein>
<feature type="site" description="May be important for catalysis" evidence="10">
    <location>
        <position position="262"/>
    </location>
</feature>
<evidence type="ECO:0000256" key="7">
    <source>
        <dbReference type="ARBA" id="ARBA00023295"/>
    </source>
</evidence>
<sequence>MVPTGAASLSEAQYAPTWESLDARPLPAWYDEAKIGIFIHWGVFSVPSFGSEWFWHSWVTKNPAYVEFMEKNYRPGFTYQDFAAMFTAEFYNPVAWADIFNASGAKYVVLTSKHHEGYTNWPSKVSWNWNSMDVGPKRDLVGELATAIRTVHPHLHFGLYHSLFEWYNPLFLQDKSNGFQTNHFVTKYKPEVIWSDGDEDATDQYWNSTTFLAWLFNDSPVSETVVVNDRWGKGDACKHGSFYTCSDRYNPGVAQPHKWENCMTLDKRSWGYRRNAPATDYLTIHDLITILAETISCGGDSTHTEQVISGFHKHPREINSLERLSKIIRFCAYISSSHGPRFTSSGGAVYGIVLHWPQDDLLTLASVSSTASTSITMLGDSLQEVLKPTSILTISLVSRQLQPR</sequence>
<dbReference type="InterPro" id="IPR017853">
    <property type="entry name" value="GH"/>
</dbReference>
<reference evidence="13" key="1">
    <citation type="submission" date="2014-08" db="EMBL/GenBank/DDBJ databases">
        <authorList>
            <person name="Murali S."/>
            <person name="Richards S."/>
            <person name="Bandaranaike D."/>
            <person name="Bellair M."/>
            <person name="Blankenburg K."/>
            <person name="Chao H."/>
            <person name="Dinh H."/>
            <person name="Doddapaneni H."/>
            <person name="Dugan-Rocha S."/>
            <person name="Elkadiri S."/>
            <person name="Gnanaolivu R."/>
            <person name="Hughes D."/>
            <person name="Lee S."/>
            <person name="Li M."/>
            <person name="Ming W."/>
            <person name="Munidasa M."/>
            <person name="Muniz J."/>
            <person name="Nguyen L."/>
            <person name="Osuji N."/>
            <person name="Pu L.-L."/>
            <person name="Puazo M."/>
            <person name="Skinner E."/>
            <person name="Qu C."/>
            <person name="Quiroz J."/>
            <person name="Raj R."/>
            <person name="Weissenberger G."/>
            <person name="Xin Y."/>
            <person name="Zou X."/>
            <person name="Han Y."/>
            <person name="Worley K."/>
            <person name="Muzny D."/>
            <person name="Gibbs R."/>
        </authorList>
    </citation>
    <scope>NUCLEOTIDE SEQUENCE</scope>
    <source>
        <strain evidence="13">HAZT.00-mixed</strain>
        <tissue evidence="13">Whole organism</tissue>
    </source>
</reference>
<dbReference type="Proteomes" id="UP000711488">
    <property type="component" value="Unassembled WGS sequence"/>
</dbReference>